<dbReference type="PANTHER" id="PTHR42878">
    <property type="entry name" value="TWO-COMPONENT HISTIDINE KINASE"/>
    <property type="match status" value="1"/>
</dbReference>
<evidence type="ECO:0000313" key="14">
    <source>
        <dbReference type="Proteomes" id="UP000054010"/>
    </source>
</evidence>
<reference evidence="13 14" key="1">
    <citation type="journal article" date="2011" name="J. Bacteriol.">
        <title>Draft genome sequence of the anoxygenic filamentous phototrophic bacterium Oscillochloris trichoides subsp. DG-6.</title>
        <authorList>
            <person name="Kuznetsov B.B."/>
            <person name="Ivanovsky R.N."/>
            <person name="Keppen O.I."/>
            <person name="Sukhacheva M.V."/>
            <person name="Bumazhkin B.K."/>
            <person name="Patutina E.O."/>
            <person name="Beletsky A.V."/>
            <person name="Mardanov A.V."/>
            <person name="Baslerov R.V."/>
            <person name="Panteleeva A.N."/>
            <person name="Kolganova T.V."/>
            <person name="Ravin N.V."/>
            <person name="Skryabin K.G."/>
        </authorList>
    </citation>
    <scope>NUCLEOTIDE SEQUENCE [LARGE SCALE GENOMIC DNA]</scope>
    <source>
        <strain evidence="13 14">DG-6</strain>
    </source>
</reference>
<dbReference type="PROSITE" id="PS50110">
    <property type="entry name" value="RESPONSE_REGULATORY"/>
    <property type="match status" value="1"/>
</dbReference>
<keyword evidence="7" id="KW-0472">Membrane</keyword>
<dbReference type="Pfam" id="PF02518">
    <property type="entry name" value="HATPase_c"/>
    <property type="match status" value="1"/>
</dbReference>
<dbReference type="SUPFAM" id="SSF47384">
    <property type="entry name" value="Homodimeric domain of signal transducing histidine kinase"/>
    <property type="match status" value="1"/>
</dbReference>
<evidence type="ECO:0000256" key="5">
    <source>
        <dbReference type="ARBA" id="ARBA00022777"/>
    </source>
</evidence>
<dbReference type="eggNOG" id="COG4251">
    <property type="taxonomic scope" value="Bacteria"/>
</dbReference>
<gene>
    <name evidence="13" type="ORF">OSCT_2223</name>
</gene>
<evidence type="ECO:0000256" key="8">
    <source>
        <dbReference type="PROSITE-ProRule" id="PRU00169"/>
    </source>
</evidence>
<keyword evidence="4" id="KW-0808">Transferase</keyword>
<feature type="domain" description="Response regulatory" evidence="10">
    <location>
        <begin position="9"/>
        <end position="118"/>
    </location>
</feature>
<dbReference type="InterPro" id="IPR003661">
    <property type="entry name" value="HisK_dim/P_dom"/>
</dbReference>
<evidence type="ECO:0000256" key="2">
    <source>
        <dbReference type="ARBA" id="ARBA00012438"/>
    </source>
</evidence>
<evidence type="ECO:0000259" key="10">
    <source>
        <dbReference type="PROSITE" id="PS50110"/>
    </source>
</evidence>
<dbReference type="InterPro" id="IPR035965">
    <property type="entry name" value="PAS-like_dom_sf"/>
</dbReference>
<dbReference type="EC" id="2.7.13.3" evidence="2"/>
<dbReference type="SUPFAM" id="SSF55785">
    <property type="entry name" value="PYP-like sensor domain (PAS domain)"/>
    <property type="match status" value="2"/>
</dbReference>
<keyword evidence="3" id="KW-0597">Phosphoprotein</keyword>
<proteinExistence type="predicted"/>
<dbReference type="STRING" id="765420.OSCT_2223"/>
<feature type="domain" description="Histidine kinase" evidence="9">
    <location>
        <begin position="389"/>
        <end position="622"/>
    </location>
</feature>
<dbReference type="PROSITE" id="PS50112">
    <property type="entry name" value="PAS"/>
    <property type="match status" value="2"/>
</dbReference>
<dbReference type="Gene3D" id="1.10.287.130">
    <property type="match status" value="1"/>
</dbReference>
<dbReference type="InterPro" id="IPR036890">
    <property type="entry name" value="HATPase_C_sf"/>
</dbReference>
<dbReference type="Pfam" id="PF13188">
    <property type="entry name" value="PAS_8"/>
    <property type="match status" value="1"/>
</dbReference>
<dbReference type="Pfam" id="PF13426">
    <property type="entry name" value="PAS_9"/>
    <property type="match status" value="1"/>
</dbReference>
<dbReference type="NCBIfam" id="TIGR00229">
    <property type="entry name" value="sensory_box"/>
    <property type="match status" value="1"/>
</dbReference>
<feature type="domain" description="PAC" evidence="12">
    <location>
        <begin position="202"/>
        <end position="251"/>
    </location>
</feature>
<dbReference type="eggNOG" id="COG2202">
    <property type="taxonomic scope" value="Bacteria"/>
</dbReference>
<dbReference type="GO" id="GO:0030295">
    <property type="term" value="F:protein kinase activator activity"/>
    <property type="evidence" value="ECO:0007669"/>
    <property type="project" value="TreeGrafter"/>
</dbReference>
<dbReference type="GO" id="GO:0007234">
    <property type="term" value="P:osmosensory signaling via phosphorelay pathway"/>
    <property type="evidence" value="ECO:0007669"/>
    <property type="project" value="TreeGrafter"/>
</dbReference>
<comment type="catalytic activity">
    <reaction evidence="1">
        <text>ATP + protein L-histidine = ADP + protein N-phospho-L-histidine.</text>
        <dbReference type="EC" id="2.7.13.3"/>
    </reaction>
</comment>
<dbReference type="OrthoDB" id="163699at2"/>
<evidence type="ECO:0000256" key="7">
    <source>
        <dbReference type="ARBA" id="ARBA00023136"/>
    </source>
</evidence>
<dbReference type="CDD" id="cd00130">
    <property type="entry name" value="PAS"/>
    <property type="match status" value="1"/>
</dbReference>
<evidence type="ECO:0000256" key="3">
    <source>
        <dbReference type="ARBA" id="ARBA00022553"/>
    </source>
</evidence>
<dbReference type="SMART" id="SM00387">
    <property type="entry name" value="HATPase_c"/>
    <property type="match status" value="1"/>
</dbReference>
<dbReference type="InterPro" id="IPR004358">
    <property type="entry name" value="Sig_transdc_His_kin-like_C"/>
</dbReference>
<protein>
    <recommendedName>
        <fullName evidence="2">histidine kinase</fullName>
        <ecNumber evidence="2">2.7.13.3</ecNumber>
    </recommendedName>
</protein>
<dbReference type="SUPFAM" id="SSF55874">
    <property type="entry name" value="ATPase domain of HSP90 chaperone/DNA topoisomerase II/histidine kinase"/>
    <property type="match status" value="1"/>
</dbReference>
<dbReference type="FunFam" id="3.30.565.10:FF:000006">
    <property type="entry name" value="Sensor histidine kinase WalK"/>
    <property type="match status" value="1"/>
</dbReference>
<comment type="caution">
    <text evidence="8">Lacks conserved residue(s) required for the propagation of feature annotation.</text>
</comment>
<dbReference type="GO" id="GO:0000156">
    <property type="term" value="F:phosphorelay response regulator activity"/>
    <property type="evidence" value="ECO:0007669"/>
    <property type="project" value="TreeGrafter"/>
</dbReference>
<evidence type="ECO:0000256" key="1">
    <source>
        <dbReference type="ARBA" id="ARBA00000085"/>
    </source>
</evidence>
<evidence type="ECO:0000313" key="13">
    <source>
        <dbReference type="EMBL" id="EFO79930.1"/>
    </source>
</evidence>
<keyword evidence="14" id="KW-1185">Reference proteome</keyword>
<dbReference type="Gene3D" id="3.40.50.2300">
    <property type="match status" value="1"/>
</dbReference>
<dbReference type="InterPro" id="IPR001789">
    <property type="entry name" value="Sig_transdc_resp-reg_receiver"/>
</dbReference>
<dbReference type="GO" id="GO:0016020">
    <property type="term" value="C:membrane"/>
    <property type="evidence" value="ECO:0007669"/>
    <property type="project" value="UniProtKB-SubCell"/>
</dbReference>
<dbReference type="PANTHER" id="PTHR42878:SF15">
    <property type="entry name" value="BACTERIOPHYTOCHROME"/>
    <property type="match status" value="1"/>
</dbReference>
<evidence type="ECO:0000256" key="4">
    <source>
        <dbReference type="ARBA" id="ARBA00022679"/>
    </source>
</evidence>
<dbReference type="InterPro" id="IPR050351">
    <property type="entry name" value="BphY/WalK/GraS-like"/>
</dbReference>
<feature type="domain" description="PAS" evidence="11">
    <location>
        <begin position="133"/>
        <end position="200"/>
    </location>
</feature>
<accession>E1IFX2</accession>
<dbReference type="HOGENOM" id="CLU_439307_0_0_0"/>
<dbReference type="PROSITE" id="PS50113">
    <property type="entry name" value="PAC"/>
    <property type="match status" value="1"/>
</dbReference>
<dbReference type="SMART" id="SM00091">
    <property type="entry name" value="PAS"/>
    <property type="match status" value="2"/>
</dbReference>
<dbReference type="InterPro" id="IPR000700">
    <property type="entry name" value="PAS-assoc_C"/>
</dbReference>
<name>E1IFX2_9CHLR</name>
<dbReference type="InterPro" id="IPR011006">
    <property type="entry name" value="CheY-like_superfamily"/>
</dbReference>
<evidence type="ECO:0000256" key="6">
    <source>
        <dbReference type="ARBA" id="ARBA00023012"/>
    </source>
</evidence>
<keyword evidence="5 13" id="KW-0418">Kinase</keyword>
<dbReference type="Proteomes" id="UP000054010">
    <property type="component" value="Unassembled WGS sequence"/>
</dbReference>
<feature type="domain" description="PAS" evidence="11">
    <location>
        <begin position="252"/>
        <end position="292"/>
    </location>
</feature>
<dbReference type="InterPro" id="IPR005467">
    <property type="entry name" value="His_kinase_dom"/>
</dbReference>
<evidence type="ECO:0000259" key="12">
    <source>
        <dbReference type="PROSITE" id="PS50113"/>
    </source>
</evidence>
<evidence type="ECO:0000259" key="9">
    <source>
        <dbReference type="PROSITE" id="PS50109"/>
    </source>
</evidence>
<evidence type="ECO:0000259" key="11">
    <source>
        <dbReference type="PROSITE" id="PS50112"/>
    </source>
</evidence>
<dbReference type="GO" id="GO:0000155">
    <property type="term" value="F:phosphorelay sensor kinase activity"/>
    <property type="evidence" value="ECO:0007669"/>
    <property type="project" value="InterPro"/>
</dbReference>
<dbReference type="Gene3D" id="3.30.450.20">
    <property type="entry name" value="PAS domain"/>
    <property type="match status" value="2"/>
</dbReference>
<dbReference type="SUPFAM" id="SSF52172">
    <property type="entry name" value="CheY-like"/>
    <property type="match status" value="1"/>
</dbReference>
<dbReference type="PRINTS" id="PR00344">
    <property type="entry name" value="BCTRLSENSOR"/>
</dbReference>
<dbReference type="AlphaFoldDB" id="E1IFX2"/>
<dbReference type="InterPro" id="IPR000014">
    <property type="entry name" value="PAS"/>
</dbReference>
<dbReference type="InterPro" id="IPR003594">
    <property type="entry name" value="HATPase_dom"/>
</dbReference>
<comment type="caution">
    <text evidence="13">The sequence shown here is derived from an EMBL/GenBank/DDBJ whole genome shotgun (WGS) entry which is preliminary data.</text>
</comment>
<dbReference type="InterPro" id="IPR036097">
    <property type="entry name" value="HisK_dim/P_sf"/>
</dbReference>
<dbReference type="PROSITE" id="PS50109">
    <property type="entry name" value="HIS_KIN"/>
    <property type="match status" value="1"/>
</dbReference>
<organism evidence="13 14">
    <name type="scientific">Oscillochloris trichoides DG-6</name>
    <dbReference type="NCBI Taxonomy" id="765420"/>
    <lineage>
        <taxon>Bacteria</taxon>
        <taxon>Bacillati</taxon>
        <taxon>Chloroflexota</taxon>
        <taxon>Chloroflexia</taxon>
        <taxon>Chloroflexales</taxon>
        <taxon>Chloroflexineae</taxon>
        <taxon>Oscillochloridaceae</taxon>
        <taxon>Oscillochloris</taxon>
    </lineage>
</organism>
<dbReference type="CDD" id="cd00082">
    <property type="entry name" value="HisKA"/>
    <property type="match status" value="1"/>
</dbReference>
<keyword evidence="6" id="KW-0902">Two-component regulatory system</keyword>
<dbReference type="EMBL" id="ADVR01000096">
    <property type="protein sequence ID" value="EFO79930.1"/>
    <property type="molecule type" value="Genomic_DNA"/>
</dbReference>
<sequence length="622" mass="70776">MTHTPAAPTILLLHPEAAARMALSAPLRAAGWEVLEVDSAVAAEQRNLESRPTVALIEHVMGRDLCATLRAARYPQHLHCILITSDSSAAIPDDDLIDLWLLRPFNDYQLLAHMRLLMRLATLEQTHIPSLPYEEIIETTMDGFWVIRVRDQRFIMVNDAYCQLTGYSREELLNLHIADIEADEDEAAVKERISRLMACGFMRFESRHRRKDGSLFDVEISVRLVDSHEPLMVVFARDITEQRQAERRLQEQHEQFLTIFDAFPAILYVVDLATDEVLFVNKVFQELLGYDPVGAKCYNAFQGFIQPCSFCTNEIILRTRQPHVWEYHNPIMNIDLLITDQIIRWPDGRDVRFELAINITEIKKVERDFENLSRELTRKNRELEQIVYVTSHDLRSPLVNVQGFSRELQASLDDLSQQLTALVIPDEQRTMINMLIKEEIPESIHFILNGVNRMDSLLKGLLRLSRLGRSALNIETLDIQRMVQETLAALDFEIKQAGVTVEVQPLPACRGDAMQISQVFANLINNALKYLDPHRPGQITISASHANGMVVYAVTDNGIGLAPEHQEKIFELYYRLDPTQTEGEGLGLTIVRTIVDRHAGWIGVESTLGVGSKFFVALPEAV</sequence>
<dbReference type="Gene3D" id="3.30.565.10">
    <property type="entry name" value="Histidine kinase-like ATPase, C-terminal domain"/>
    <property type="match status" value="1"/>
</dbReference>